<dbReference type="Proteomes" id="UP000006794">
    <property type="component" value="Chromosome"/>
</dbReference>
<reference evidence="1 2" key="1">
    <citation type="journal article" date="2012" name="Stand. Genomic Sci.">
        <title>Complete genome sequence of Halopiger xanaduensis type strain (SH-6(T)).</title>
        <authorList>
            <person name="Anderson I."/>
            <person name="Tindall B.J."/>
            <person name="Rohde M."/>
            <person name="Lucas S."/>
            <person name="Han J."/>
            <person name="Lapidus A."/>
            <person name="Cheng J.F."/>
            <person name="Goodwin L."/>
            <person name="Pitluck S."/>
            <person name="Peters L."/>
            <person name="Pati A."/>
            <person name="Mikhailova N."/>
            <person name="Pagani I."/>
            <person name="Teshima H."/>
            <person name="Han C."/>
            <person name="Tapia R."/>
            <person name="Land M."/>
            <person name="Woyke T."/>
            <person name="Klenk H.P."/>
            <person name="Kyrpides N."/>
            <person name="Ivanova N."/>
        </authorList>
    </citation>
    <scope>NUCLEOTIDE SEQUENCE [LARGE SCALE GENOMIC DNA]</scope>
    <source>
        <strain evidence="2">DSM 18323 / JCM 14033 / SH-6</strain>
    </source>
</reference>
<dbReference type="KEGG" id="hxa:Halxa_1708"/>
<gene>
    <name evidence="1" type="ordered locus">Halxa_1708</name>
</gene>
<dbReference type="STRING" id="797210.Halxa_1708"/>
<proteinExistence type="predicted"/>
<dbReference type="OrthoDB" id="165303at2157"/>
<dbReference type="GeneID" id="10796676"/>
<sequence length="67" mass="7874">MSTYRSPFERLREKFDKSELQCRQCGYLDEDGGWQVTTSGNRINYRFVCPTCGAIETKEMRLGSRRD</sequence>
<dbReference type="EMBL" id="CP002839">
    <property type="protein sequence ID" value="AEH36339.1"/>
    <property type="molecule type" value="Genomic_DNA"/>
</dbReference>
<keyword evidence="2" id="KW-1185">Reference proteome</keyword>
<protein>
    <recommendedName>
        <fullName evidence="3">Small CPxCG-related zinc finger protein</fullName>
    </recommendedName>
</protein>
<evidence type="ECO:0000313" key="2">
    <source>
        <dbReference type="Proteomes" id="UP000006794"/>
    </source>
</evidence>
<dbReference type="InterPro" id="IPR049696">
    <property type="entry name" value="HVO_0649-like"/>
</dbReference>
<accession>F8D4L1</accession>
<evidence type="ECO:0000313" key="1">
    <source>
        <dbReference type="EMBL" id="AEH36339.1"/>
    </source>
</evidence>
<name>F8D4L1_HALXS</name>
<dbReference type="eggNOG" id="arCOG08114">
    <property type="taxonomic scope" value="Archaea"/>
</dbReference>
<dbReference type="HOGENOM" id="CLU_198698_1_0_2"/>
<dbReference type="RefSeq" id="WP_013879233.1">
    <property type="nucleotide sequence ID" value="NC_015666.1"/>
</dbReference>
<dbReference type="SUPFAM" id="SSF57802">
    <property type="entry name" value="Rubredoxin-like"/>
    <property type="match status" value="1"/>
</dbReference>
<organism evidence="1 2">
    <name type="scientific">Halopiger xanaduensis (strain DSM 18323 / JCM 14033 / SH-6)</name>
    <dbReference type="NCBI Taxonomy" id="797210"/>
    <lineage>
        <taxon>Archaea</taxon>
        <taxon>Methanobacteriati</taxon>
        <taxon>Methanobacteriota</taxon>
        <taxon>Stenosarchaea group</taxon>
        <taxon>Halobacteria</taxon>
        <taxon>Halobacteriales</taxon>
        <taxon>Natrialbaceae</taxon>
        <taxon>Halopiger</taxon>
    </lineage>
</organism>
<dbReference type="AlphaFoldDB" id="F8D4L1"/>
<dbReference type="NCBIfam" id="NF041911">
    <property type="entry name" value="HVO_0649"/>
    <property type="match status" value="1"/>
</dbReference>
<evidence type="ECO:0008006" key="3">
    <source>
        <dbReference type="Google" id="ProtNLM"/>
    </source>
</evidence>